<feature type="repeat" description="ANK" evidence="3">
    <location>
        <begin position="795"/>
        <end position="827"/>
    </location>
</feature>
<feature type="region of interest" description="Disordered" evidence="5">
    <location>
        <begin position="53"/>
        <end position="127"/>
    </location>
</feature>
<dbReference type="PANTHER" id="PTHR24198">
    <property type="entry name" value="ANKYRIN REPEAT AND PROTEIN KINASE DOMAIN-CONTAINING PROTEIN"/>
    <property type="match status" value="1"/>
</dbReference>
<feature type="compositionally biased region" description="Polar residues" evidence="5">
    <location>
        <begin position="648"/>
        <end position="658"/>
    </location>
</feature>
<dbReference type="PROSITE" id="PS50088">
    <property type="entry name" value="ANK_REPEAT"/>
    <property type="match status" value="6"/>
</dbReference>
<feature type="region of interest" description="Disordered" evidence="5">
    <location>
        <begin position="979"/>
        <end position="1128"/>
    </location>
</feature>
<dbReference type="InterPro" id="IPR001202">
    <property type="entry name" value="WW_dom"/>
</dbReference>
<evidence type="ECO:0000256" key="1">
    <source>
        <dbReference type="ARBA" id="ARBA00022737"/>
    </source>
</evidence>
<evidence type="ECO:0000256" key="2">
    <source>
        <dbReference type="ARBA" id="ARBA00023043"/>
    </source>
</evidence>
<sequence>MVPPQRHDGNMEPRDERSDGLLAVAIDGLPLAVAADAELSVAAATTLVDTTRALDTTPDGENPHAATGAPAPSASASIPSEAEEHVWTSPRRSGRRAPPTSRRARPMSAPSTAPRRAQRVESAVAEDAEEHKAVVENALRDDAHLVAADVTATDPVAVASSEAKPVTEPLVASTATSVRRASLEWIKYHTEDGEEYYYNARTNESQWTRPPGVTSPTPPPSSATTSFSDGSEPARVSTEELFELLAQPDDHAVARLESMLRRHPPVVDCSARNAAGMAPLHAAVQAGNARACALLLDHGATAWIDAPLVRGDAAAETPLMMACRANHAALVRLLSRYGASTAVRDVDGNTLLHLAVRCWSDDALLALLDTEAAVSALIEARNAEDETPLHLAARHGNAAAVRALLAAGASADQEDAHGRTPLVVSIMENRVECAQLLQVALAPGAPESHAPTQDPTEAAALIASGEPELDAMQSYLLQVIEAAADATLVASAVYQYVDMAQRHVHAWRAAAKSAELKQENLRLQVDVLSESQRLLQAENAQLCEERDVLAQQVEAKELERATLQTAFSGLSSRAAMLESIARTAQDKLRRERAEHAQQEAFWMQTIDASLRENQSLLAAIQALQPQWQSNQDTNADGESAQPAAAESMQLSYEPTSLSPGAVSTSTDSVADADAAQYVDAPSDELGTRAAAVSPSRVDAVWNRFFENMSRTAESHARTASHSQSDGAASASAVFDAVRKNSTDRLQALLLSGTPPNVRDVGERGTPLHLACELGDIEAVMLLCEFGADLETRDENGNTPLLVACSQGHDACVRFLLQSAANMTVRNEAQDSALHLAAWDGSAECVEMLLEYGASVLEVNALGLTPLANLRTRSTLRHRFDELTKDHPMKRTLLLLEHAERQAKVRASASARQAGPRCTGARRNPFCVWQALENEGRRRRGKQVTTHKEVAPRSKDAAEDRATNNRESWGRWLLGSVFGSRKAEPLEDDEENVDDDDDGDDGDDGDGDGDGDGRLSETAEPSDGADDGVASTALYQQLRPPPEVEAALRHHAARKAPAAAMPPPPPELLDALHRQKGAAVASRLSPRATSTRLASPPAQNASHRKRLGRKPTATAGVRARYVDTFNTAP</sequence>
<feature type="compositionally biased region" description="Low complexity" evidence="5">
    <location>
        <begin position="88"/>
        <end position="115"/>
    </location>
</feature>
<dbReference type="Pfam" id="PF00023">
    <property type="entry name" value="Ank"/>
    <property type="match status" value="2"/>
</dbReference>
<organism evidence="7 8">
    <name type="scientific">Pythium insidiosum</name>
    <name type="common">Pythiosis disease agent</name>
    <dbReference type="NCBI Taxonomy" id="114742"/>
    <lineage>
        <taxon>Eukaryota</taxon>
        <taxon>Sar</taxon>
        <taxon>Stramenopiles</taxon>
        <taxon>Oomycota</taxon>
        <taxon>Peronosporomycetes</taxon>
        <taxon>Pythiales</taxon>
        <taxon>Pythiaceae</taxon>
        <taxon>Pythium</taxon>
    </lineage>
</organism>
<dbReference type="InterPro" id="IPR036020">
    <property type="entry name" value="WW_dom_sf"/>
</dbReference>
<feature type="region of interest" description="Disordered" evidence="5">
    <location>
        <begin position="936"/>
        <end position="963"/>
    </location>
</feature>
<feature type="region of interest" description="Disordered" evidence="5">
    <location>
        <begin position="203"/>
        <end position="233"/>
    </location>
</feature>
<feature type="compositionally biased region" description="Polar residues" evidence="5">
    <location>
        <begin position="627"/>
        <end position="636"/>
    </location>
</feature>
<dbReference type="Pfam" id="PF12796">
    <property type="entry name" value="Ank_2"/>
    <property type="match status" value="3"/>
</dbReference>
<evidence type="ECO:0000313" key="7">
    <source>
        <dbReference type="EMBL" id="KAJ0401475.1"/>
    </source>
</evidence>
<evidence type="ECO:0000256" key="5">
    <source>
        <dbReference type="SAM" id="MobiDB-lite"/>
    </source>
</evidence>
<feature type="repeat" description="ANK" evidence="3">
    <location>
        <begin position="384"/>
        <end position="416"/>
    </location>
</feature>
<dbReference type="InterPro" id="IPR036770">
    <property type="entry name" value="Ankyrin_rpt-contain_sf"/>
</dbReference>
<dbReference type="Proteomes" id="UP001209570">
    <property type="component" value="Unassembled WGS sequence"/>
</dbReference>
<evidence type="ECO:0000256" key="4">
    <source>
        <dbReference type="SAM" id="Coils"/>
    </source>
</evidence>
<dbReference type="Gene3D" id="2.20.70.10">
    <property type="match status" value="1"/>
</dbReference>
<feature type="coiled-coil region" evidence="4">
    <location>
        <begin position="539"/>
        <end position="594"/>
    </location>
</feature>
<protein>
    <recommendedName>
        <fullName evidence="6">WW domain-containing protein</fullName>
    </recommendedName>
</protein>
<dbReference type="PANTHER" id="PTHR24198:SF165">
    <property type="entry name" value="ANKYRIN REPEAT-CONTAINING PROTEIN-RELATED"/>
    <property type="match status" value="1"/>
</dbReference>
<evidence type="ECO:0000256" key="3">
    <source>
        <dbReference type="PROSITE-ProRule" id="PRU00023"/>
    </source>
</evidence>
<feature type="compositionally biased region" description="Low complexity" evidence="5">
    <location>
        <begin position="63"/>
        <end position="80"/>
    </location>
</feature>
<feature type="repeat" description="ANK" evidence="3">
    <location>
        <begin position="828"/>
        <end position="860"/>
    </location>
</feature>
<accession>A0AAD5Q973</accession>
<dbReference type="PROSITE" id="PS50297">
    <property type="entry name" value="ANK_REP_REGION"/>
    <property type="match status" value="6"/>
</dbReference>
<dbReference type="SMART" id="SM00456">
    <property type="entry name" value="WW"/>
    <property type="match status" value="1"/>
</dbReference>
<feature type="repeat" description="ANK" evidence="3">
    <location>
        <begin position="275"/>
        <end position="300"/>
    </location>
</feature>
<comment type="caution">
    <text evidence="7">The sequence shown here is derived from an EMBL/GenBank/DDBJ whole genome shotgun (WGS) entry which is preliminary data.</text>
</comment>
<dbReference type="SUPFAM" id="SSF48403">
    <property type="entry name" value="Ankyrin repeat"/>
    <property type="match status" value="2"/>
</dbReference>
<feature type="compositionally biased region" description="Basic and acidic residues" evidence="5">
    <location>
        <begin position="945"/>
        <end position="963"/>
    </location>
</feature>
<dbReference type="Gene3D" id="1.25.40.20">
    <property type="entry name" value="Ankyrin repeat-containing domain"/>
    <property type="match status" value="3"/>
</dbReference>
<dbReference type="PROSITE" id="PS01159">
    <property type="entry name" value="WW_DOMAIN_1"/>
    <property type="match status" value="1"/>
</dbReference>
<feature type="region of interest" description="Disordered" evidence="5">
    <location>
        <begin position="627"/>
        <end position="665"/>
    </location>
</feature>
<dbReference type="SMART" id="SM00248">
    <property type="entry name" value="ANK"/>
    <property type="match status" value="9"/>
</dbReference>
<dbReference type="Pfam" id="PF00397">
    <property type="entry name" value="WW"/>
    <property type="match status" value="1"/>
</dbReference>
<dbReference type="EMBL" id="JAKCXM010000127">
    <property type="protein sequence ID" value="KAJ0401475.1"/>
    <property type="molecule type" value="Genomic_DNA"/>
</dbReference>
<dbReference type="InterPro" id="IPR002110">
    <property type="entry name" value="Ankyrin_rpt"/>
</dbReference>
<keyword evidence="4" id="KW-0175">Coiled coil</keyword>
<feature type="compositionally biased region" description="Polar residues" evidence="5">
    <location>
        <begin position="1086"/>
        <end position="1100"/>
    </location>
</feature>
<name>A0AAD5Q973_PYTIN</name>
<dbReference type="SUPFAM" id="SSF51045">
    <property type="entry name" value="WW domain"/>
    <property type="match status" value="1"/>
</dbReference>
<keyword evidence="1" id="KW-0677">Repeat</keyword>
<feature type="repeat" description="ANK" evidence="3">
    <location>
        <begin position="314"/>
        <end position="346"/>
    </location>
</feature>
<keyword evidence="2 3" id="KW-0040">ANK repeat</keyword>
<feature type="repeat" description="ANK" evidence="3">
    <location>
        <begin position="762"/>
        <end position="794"/>
    </location>
</feature>
<evidence type="ECO:0000259" key="6">
    <source>
        <dbReference type="PROSITE" id="PS50020"/>
    </source>
</evidence>
<proteinExistence type="predicted"/>
<reference evidence="7" key="1">
    <citation type="submission" date="2021-12" db="EMBL/GenBank/DDBJ databases">
        <title>Prjna785345.</title>
        <authorList>
            <person name="Rujirawat T."/>
            <person name="Krajaejun T."/>
        </authorList>
    </citation>
    <scope>NUCLEOTIDE SEQUENCE</scope>
    <source>
        <strain evidence="7">Pi057C3</strain>
    </source>
</reference>
<dbReference type="AlphaFoldDB" id="A0AAD5Q973"/>
<evidence type="ECO:0000313" key="8">
    <source>
        <dbReference type="Proteomes" id="UP001209570"/>
    </source>
</evidence>
<keyword evidence="8" id="KW-1185">Reference proteome</keyword>
<feature type="compositionally biased region" description="Acidic residues" evidence="5">
    <location>
        <begin position="985"/>
        <end position="1009"/>
    </location>
</feature>
<gene>
    <name evidence="7" type="ORF">P43SY_000080</name>
</gene>
<feature type="domain" description="WW" evidence="6">
    <location>
        <begin position="185"/>
        <end position="212"/>
    </location>
</feature>
<dbReference type="PROSITE" id="PS50020">
    <property type="entry name" value="WW_DOMAIN_2"/>
    <property type="match status" value="1"/>
</dbReference>
<dbReference type="CDD" id="cd00201">
    <property type="entry name" value="WW"/>
    <property type="match status" value="1"/>
</dbReference>